<gene>
    <name evidence="2" type="ORF">IAB44_02680</name>
</gene>
<evidence type="ECO:0000256" key="1">
    <source>
        <dbReference type="SAM" id="Phobius"/>
    </source>
</evidence>
<reference evidence="2" key="1">
    <citation type="submission" date="2020-10" db="EMBL/GenBank/DDBJ databases">
        <authorList>
            <person name="Gilroy R."/>
        </authorList>
    </citation>
    <scope>NUCLEOTIDE SEQUENCE</scope>
    <source>
        <strain evidence="2">CHK190-19873</strain>
    </source>
</reference>
<dbReference type="Proteomes" id="UP000823935">
    <property type="component" value="Unassembled WGS sequence"/>
</dbReference>
<dbReference type="EMBL" id="DVIQ01000017">
    <property type="protein sequence ID" value="HIS30441.1"/>
    <property type="molecule type" value="Genomic_DNA"/>
</dbReference>
<accession>A0A9D1ERJ4</accession>
<name>A0A9D1ERJ4_9FIRM</name>
<protein>
    <recommendedName>
        <fullName evidence="4">FMN-binding domain-containing protein</fullName>
    </recommendedName>
</protein>
<keyword evidence="1" id="KW-0472">Membrane</keyword>
<feature type="transmembrane region" description="Helical" evidence="1">
    <location>
        <begin position="15"/>
        <end position="36"/>
    </location>
</feature>
<reference evidence="2" key="2">
    <citation type="journal article" date="2021" name="PeerJ">
        <title>Extensive microbial diversity within the chicken gut microbiome revealed by metagenomics and culture.</title>
        <authorList>
            <person name="Gilroy R."/>
            <person name="Ravi A."/>
            <person name="Getino M."/>
            <person name="Pursley I."/>
            <person name="Horton D.L."/>
            <person name="Alikhan N.F."/>
            <person name="Baker D."/>
            <person name="Gharbi K."/>
            <person name="Hall N."/>
            <person name="Watson M."/>
            <person name="Adriaenssens E.M."/>
            <person name="Foster-Nyarko E."/>
            <person name="Jarju S."/>
            <person name="Secka A."/>
            <person name="Antonio M."/>
            <person name="Oren A."/>
            <person name="Chaudhuri R.R."/>
            <person name="La Ragione R."/>
            <person name="Hildebrand F."/>
            <person name="Pallen M.J."/>
        </authorList>
    </citation>
    <scope>NUCLEOTIDE SEQUENCE</scope>
    <source>
        <strain evidence="2">CHK190-19873</strain>
    </source>
</reference>
<evidence type="ECO:0000313" key="2">
    <source>
        <dbReference type="EMBL" id="HIS30441.1"/>
    </source>
</evidence>
<keyword evidence="1" id="KW-0812">Transmembrane</keyword>
<evidence type="ECO:0000313" key="3">
    <source>
        <dbReference type="Proteomes" id="UP000823935"/>
    </source>
</evidence>
<sequence>MGNKTRIVVLRKRELIYTGIFAALAITLVVLLFLMFRPQSDGSSDTGARPIASSKYKPGVYTTPVSMGGHTVDVEVTVDADQINGVRLVNLDEAVLTMYPLVEPAMEHIASQICETQSLEGLTCPEGSQYTSQVLVNAVSEALEKAEGTVEAQ</sequence>
<evidence type="ECO:0008006" key="4">
    <source>
        <dbReference type="Google" id="ProtNLM"/>
    </source>
</evidence>
<comment type="caution">
    <text evidence="2">The sequence shown here is derived from an EMBL/GenBank/DDBJ whole genome shotgun (WGS) entry which is preliminary data.</text>
</comment>
<dbReference type="AlphaFoldDB" id="A0A9D1ERJ4"/>
<keyword evidence="1" id="KW-1133">Transmembrane helix</keyword>
<organism evidence="2 3">
    <name type="scientific">Candidatus Limivivens intestinipullorum</name>
    <dbReference type="NCBI Taxonomy" id="2840858"/>
    <lineage>
        <taxon>Bacteria</taxon>
        <taxon>Bacillati</taxon>
        <taxon>Bacillota</taxon>
        <taxon>Clostridia</taxon>
        <taxon>Lachnospirales</taxon>
        <taxon>Lachnospiraceae</taxon>
        <taxon>Lachnospiraceae incertae sedis</taxon>
        <taxon>Candidatus Limivivens</taxon>
    </lineage>
</organism>
<proteinExistence type="predicted"/>